<proteinExistence type="inferred from homology"/>
<dbReference type="SUPFAM" id="SSF53955">
    <property type="entry name" value="Lysozyme-like"/>
    <property type="match status" value="1"/>
</dbReference>
<dbReference type="EMBL" id="NOXS01000027">
    <property type="protein sequence ID" value="OYQ20623.1"/>
    <property type="molecule type" value="Genomic_DNA"/>
</dbReference>
<organism evidence="6 7">
    <name type="scientific">Elstera cyanobacteriorum</name>
    <dbReference type="NCBI Taxonomy" id="2022747"/>
    <lineage>
        <taxon>Bacteria</taxon>
        <taxon>Pseudomonadati</taxon>
        <taxon>Pseudomonadota</taxon>
        <taxon>Alphaproteobacteria</taxon>
        <taxon>Rhodospirillales</taxon>
        <taxon>Rhodospirillaceae</taxon>
        <taxon>Elstera</taxon>
    </lineage>
</organism>
<dbReference type="SUPFAM" id="SSF48435">
    <property type="entry name" value="Bacterial muramidases"/>
    <property type="match status" value="1"/>
</dbReference>
<evidence type="ECO:0000259" key="5">
    <source>
        <dbReference type="Pfam" id="PF01464"/>
    </source>
</evidence>
<gene>
    <name evidence="6" type="ORF">CHR90_04435</name>
</gene>
<dbReference type="PANTHER" id="PTHR37423:SF2">
    <property type="entry name" value="MEMBRANE-BOUND LYTIC MUREIN TRANSGLYCOSYLASE C"/>
    <property type="match status" value="1"/>
</dbReference>
<dbReference type="CDD" id="cd13401">
    <property type="entry name" value="Slt70-like"/>
    <property type="match status" value="1"/>
</dbReference>
<dbReference type="AlphaFoldDB" id="A0A255XUL9"/>
<evidence type="ECO:0000256" key="2">
    <source>
        <dbReference type="ARBA" id="ARBA00009387"/>
    </source>
</evidence>
<keyword evidence="3" id="KW-0732">Signal</keyword>
<reference evidence="6 7" key="1">
    <citation type="submission" date="2017-07" db="EMBL/GenBank/DDBJ databases">
        <title>Elstera cyanobacteriorum sp. nov., a novel bacterium isolated from cyanobacterial aggregates in a eutrophic lake.</title>
        <authorList>
            <person name="Cai H."/>
        </authorList>
    </citation>
    <scope>NUCLEOTIDE SEQUENCE [LARGE SCALE GENOMIC DNA]</scope>
    <source>
        <strain evidence="6 7">TH019</strain>
    </source>
</reference>
<feature type="region of interest" description="Disordered" evidence="4">
    <location>
        <begin position="153"/>
        <end position="182"/>
    </location>
</feature>
<name>A0A255XUL9_9PROT</name>
<accession>A0A255XUL9</accession>
<sequence length="629" mass="68370">MTNIRTTKGGFGTRGRGFLLFASALTVPVLLLGPMLAPTRPALAAAPAPLRDEVAVYTPGPTVPTDETSQTLPDVLRDGDVVLYRKILEAQEAADWPTADKLIGALSDRQLVGHILAHRYLQTPYKATYDELRRWLLAFMDQTEAPRLYALAQSRKPKTGGPALPKLKQNASFDRSGDEDMSWRDKPYTSAHPGKGWPALAAKLKRVDTADEARDALHLLAAAEETVDPVLLDQARARLAQLLFLAGQDSTALTAASAAARSADKVPDAAWTGGLAAWRLGRKTDALGFFTQVWDSPAASDWTKAGAAFWAYRSAKATGKTVEADQWLNRAAEAPYTYYGLLARRTLQWDISLDWELPNLAARDLASLKRFPGVTRALALTQIGLKSRAEAELRAVLPRLPADLYLPMLTLAERGGSPGLAMSLAGGIQRVRGERYDAGLYPIPHWTPRQGFAVNPALLYAIARHESHFTVGAKNPSGARGLLQIMPETASAMARKGGDEDDARDLGDPTVNMTLGQRLAATLLRHDLVNGNLLRFSVGYSAGIGQLDKMLKGEGTTKAAMTAATRDPLLFVESIPYVESRNFTKRLLANYWIYQKRLNQPTDSLTALAAGKIPSYRPGQYAPVDLAGR</sequence>
<dbReference type="GO" id="GO:0004553">
    <property type="term" value="F:hydrolase activity, hydrolyzing O-glycosyl compounds"/>
    <property type="evidence" value="ECO:0007669"/>
    <property type="project" value="InterPro"/>
</dbReference>
<dbReference type="PANTHER" id="PTHR37423">
    <property type="entry name" value="SOLUBLE LYTIC MUREIN TRANSGLYCOSYLASE-RELATED"/>
    <property type="match status" value="1"/>
</dbReference>
<comment type="caution">
    <text evidence="6">The sequence shown here is derived from an EMBL/GenBank/DDBJ whole genome shotgun (WGS) entry which is preliminary data.</text>
</comment>
<keyword evidence="7" id="KW-1185">Reference proteome</keyword>
<dbReference type="InterPro" id="IPR023346">
    <property type="entry name" value="Lysozyme-like_dom_sf"/>
</dbReference>
<evidence type="ECO:0000313" key="7">
    <source>
        <dbReference type="Proteomes" id="UP000216361"/>
    </source>
</evidence>
<dbReference type="OrthoDB" id="9815002at2"/>
<evidence type="ECO:0000256" key="3">
    <source>
        <dbReference type="ARBA" id="ARBA00022729"/>
    </source>
</evidence>
<protein>
    <recommendedName>
        <fullName evidence="5">Transglycosylase SLT domain-containing protein</fullName>
    </recommendedName>
</protein>
<dbReference type="GO" id="GO:0042597">
    <property type="term" value="C:periplasmic space"/>
    <property type="evidence" value="ECO:0007669"/>
    <property type="project" value="InterPro"/>
</dbReference>
<evidence type="ECO:0000256" key="1">
    <source>
        <dbReference type="ARBA" id="ARBA00007734"/>
    </source>
</evidence>
<dbReference type="Pfam" id="PF01464">
    <property type="entry name" value="SLT"/>
    <property type="match status" value="1"/>
</dbReference>
<feature type="domain" description="Transglycosylase SLT" evidence="5">
    <location>
        <begin position="451"/>
        <end position="558"/>
    </location>
</feature>
<dbReference type="InterPro" id="IPR008258">
    <property type="entry name" value="Transglycosylase_SLT_dom_1"/>
</dbReference>
<dbReference type="Gene3D" id="1.10.530.10">
    <property type="match status" value="1"/>
</dbReference>
<dbReference type="Proteomes" id="UP000216361">
    <property type="component" value="Unassembled WGS sequence"/>
</dbReference>
<comment type="similarity">
    <text evidence="1">Belongs to the transglycosylase Slt family.</text>
</comment>
<dbReference type="RefSeq" id="WP_094407775.1">
    <property type="nucleotide sequence ID" value="NZ_BMJZ01000009.1"/>
</dbReference>
<evidence type="ECO:0000313" key="6">
    <source>
        <dbReference type="EMBL" id="OYQ20623.1"/>
    </source>
</evidence>
<dbReference type="InterPro" id="IPR008939">
    <property type="entry name" value="Lytic_TGlycosylase_superhlx_U"/>
</dbReference>
<evidence type="ECO:0000256" key="4">
    <source>
        <dbReference type="SAM" id="MobiDB-lite"/>
    </source>
</evidence>
<comment type="similarity">
    <text evidence="2">Belongs to the virb1 family.</text>
</comment>
<dbReference type="Gene3D" id="1.25.20.10">
    <property type="entry name" value="Bacterial muramidases"/>
    <property type="match status" value="1"/>
</dbReference>